<organism evidence="1 2">
    <name type="scientific">Gillisia limnaea (strain DSM 15749 / LMG 21470 / R-8282)</name>
    <dbReference type="NCBI Taxonomy" id="865937"/>
    <lineage>
        <taxon>Bacteria</taxon>
        <taxon>Pseudomonadati</taxon>
        <taxon>Bacteroidota</taxon>
        <taxon>Flavobacteriia</taxon>
        <taxon>Flavobacteriales</taxon>
        <taxon>Flavobacteriaceae</taxon>
        <taxon>Gillisia</taxon>
    </lineage>
</organism>
<keyword evidence="2" id="KW-1185">Reference proteome</keyword>
<dbReference type="HOGENOM" id="CLU_147308_0_0_10"/>
<dbReference type="STRING" id="865937.Gilli_2229"/>
<protein>
    <recommendedName>
        <fullName evidence="3">Lipoprotein</fullName>
    </recommendedName>
</protein>
<dbReference type="eggNOG" id="ENOG50332IT">
    <property type="taxonomic scope" value="Bacteria"/>
</dbReference>
<evidence type="ECO:0008006" key="3">
    <source>
        <dbReference type="Google" id="ProtNLM"/>
    </source>
</evidence>
<evidence type="ECO:0000313" key="2">
    <source>
        <dbReference type="Proteomes" id="UP000003844"/>
    </source>
</evidence>
<reference evidence="2" key="1">
    <citation type="journal article" date="2012" name="Stand. Genomic Sci.">
        <title>Genome sequence of the Antarctic rhodopsins-containing flavobacterium Gillisia limnaea type strain (R-8282(T)).</title>
        <authorList>
            <person name="Riedel T."/>
            <person name="Held B."/>
            <person name="Nolan M."/>
            <person name="Lucas S."/>
            <person name="Lapidus A."/>
            <person name="Tice H."/>
            <person name="Del Rio T.G."/>
            <person name="Cheng J.F."/>
            <person name="Han C."/>
            <person name="Tapia R."/>
            <person name="Goodwin L.A."/>
            <person name="Pitluck S."/>
            <person name="Liolios K."/>
            <person name="Mavromatis K."/>
            <person name="Pagani I."/>
            <person name="Ivanova N."/>
            <person name="Mikhailova N."/>
            <person name="Pati A."/>
            <person name="Chen A."/>
            <person name="Palaniappan K."/>
            <person name="Land M."/>
            <person name="Rohde M."/>
            <person name="Tindall B.J."/>
            <person name="Detter J.C."/>
            <person name="Goker M."/>
            <person name="Bristow J."/>
            <person name="Eisen J.A."/>
            <person name="Markowitz V."/>
            <person name="Hugenholtz P."/>
            <person name="Kyrpides N.C."/>
            <person name="Klenk H.P."/>
            <person name="Woyke T."/>
        </authorList>
    </citation>
    <scope>NUCLEOTIDE SEQUENCE [LARGE SCALE GENOMIC DNA]</scope>
    <source>
        <strain evidence="2">DSM 15749 / LMG 21470 / R-8282</strain>
    </source>
</reference>
<name>H2BVF4_GILLR</name>
<sequence length="125" mass="13924">MKAYFILLIFTTSFAGCDDVKSDQELTILELEKQLQEIYAFIDNGACSQDSECSFMPYGSKACGGPQGYLLFSSGIDVQALHKMVEKHRIAEETYNKQNRIISDCSIPAPPEKLACEDGKCIQIQ</sequence>
<evidence type="ECO:0000313" key="1">
    <source>
        <dbReference type="EMBL" id="EHQ02862.1"/>
    </source>
</evidence>
<gene>
    <name evidence="1" type="ORF">Gilli_2229</name>
</gene>
<dbReference type="EMBL" id="JH594606">
    <property type="protein sequence ID" value="EHQ02862.1"/>
    <property type="molecule type" value="Genomic_DNA"/>
</dbReference>
<accession>H2BVF4</accession>
<dbReference type="PROSITE" id="PS51257">
    <property type="entry name" value="PROKAR_LIPOPROTEIN"/>
    <property type="match status" value="1"/>
</dbReference>
<proteinExistence type="predicted"/>
<dbReference type="Proteomes" id="UP000003844">
    <property type="component" value="Unassembled WGS sequence"/>
</dbReference>
<dbReference type="RefSeq" id="WP_006989172.1">
    <property type="nucleotide sequence ID" value="NZ_JH594606.1"/>
</dbReference>
<dbReference type="OrthoDB" id="5526158at2"/>
<dbReference type="AlphaFoldDB" id="H2BVF4"/>